<evidence type="ECO:0000259" key="6">
    <source>
        <dbReference type="PROSITE" id="PS51175"/>
    </source>
</evidence>
<keyword evidence="3" id="KW-0378">Hydrolase</keyword>
<dbReference type="GO" id="GO:0005975">
    <property type="term" value="P:carbohydrate metabolic process"/>
    <property type="evidence" value="ECO:0007669"/>
    <property type="project" value="InterPro"/>
</dbReference>
<keyword evidence="4" id="KW-0326">Glycosidase</keyword>
<dbReference type="InterPro" id="IPR041233">
    <property type="entry name" value="Melibiase_C"/>
</dbReference>
<keyword evidence="8" id="KW-1185">Reference proteome</keyword>
<dbReference type="AlphaFoldDB" id="A0A934K2Z7"/>
<dbReference type="InterPro" id="IPR002241">
    <property type="entry name" value="Glyco_hydro_27"/>
</dbReference>
<evidence type="ECO:0000256" key="3">
    <source>
        <dbReference type="ARBA" id="ARBA00022801"/>
    </source>
</evidence>
<comment type="similarity">
    <text evidence="1">Belongs to the glycosyl hydrolase 27 family.</text>
</comment>
<sequence>MPISRRELLKGGGAVAVGAVVVPQLTATVASANSPPPGTLPPGAGDNPPPHPRARNSVRQRTGKPGLQWTTYGWENPRNMNIPEDVWKANIDWFIKEFGPYGYDTIATDGWIEASQRINKSGYIISYNDEWTHDWSYWIKYLRDRGFKLSIYYNPFWITQSARDDRSVRVLGRPDIAVADLTADWDPFTKGKIYWLDPTRPGAKEYAQGYVKYFKGLGATRLRTDFVSWFETGWDQNLGQIQREHGRDAYIDLINWMDEAAGPDFELSLVLPNMYFHGVAERPHTDSFRIDDDAGAGGWSWLSGHRQSWQPHWTQWSNPFTGFTGWSDVNGPGLIGLDGDFLSSASFATDDERRTAVSLFTIAGSPICVYDLVDTSGSNAWVFENPEVIALNQQGLAGKPIYHSDHGFNWDTSSRDTERWVGQLPDGSWIVGLFNRSDGVATRSINFITELGLPNPVAVRDLWTHKDLGARTSYSAAFPAHGCALLKLTPPAGSRRFDAQLGGWSGRAIFDKELAGYTGTGYAADLNPDDDDHVDSAVSFAVDGGHGGRNSLALRYALTRGESADVTITVQSGSRVDEGRTQRLALRGRAGAWATQDTSVQLSSGRNLIIVTGTGRGAEIYLDYITVATANAS</sequence>
<evidence type="ECO:0000256" key="2">
    <source>
        <dbReference type="ARBA" id="ARBA00022729"/>
    </source>
</evidence>
<dbReference type="Proteomes" id="UP000612893">
    <property type="component" value="Unassembled WGS sequence"/>
</dbReference>
<dbReference type="PANTHER" id="PTHR11452:SF75">
    <property type="entry name" value="ALPHA-GALACTOSIDASE MEL1"/>
    <property type="match status" value="1"/>
</dbReference>
<dbReference type="SUPFAM" id="SSF51445">
    <property type="entry name" value="(Trans)glycosidases"/>
    <property type="match status" value="1"/>
</dbReference>
<feature type="region of interest" description="Disordered" evidence="5">
    <location>
        <begin position="31"/>
        <end position="70"/>
    </location>
</feature>
<dbReference type="Pfam" id="PF17801">
    <property type="entry name" value="Melibiase_C"/>
    <property type="match status" value="1"/>
</dbReference>
<dbReference type="InterPro" id="IPR008979">
    <property type="entry name" value="Galactose-bd-like_sf"/>
</dbReference>
<dbReference type="PROSITE" id="PS51318">
    <property type="entry name" value="TAT"/>
    <property type="match status" value="1"/>
</dbReference>
<dbReference type="PANTHER" id="PTHR11452">
    <property type="entry name" value="ALPHA-GALACTOSIDASE/ALPHA-N-ACETYLGALACTOSAMINIDASE"/>
    <property type="match status" value="1"/>
</dbReference>
<reference evidence="7" key="1">
    <citation type="submission" date="2020-10" db="EMBL/GenBank/DDBJ databases">
        <title>Ca. Dormibacterota MAGs.</title>
        <authorList>
            <person name="Montgomery K."/>
        </authorList>
    </citation>
    <scope>NUCLEOTIDE SEQUENCE [LARGE SCALE GENOMIC DNA]</scope>
    <source>
        <strain evidence="7">SC8812_S17_10</strain>
    </source>
</reference>
<dbReference type="InterPro" id="IPR013785">
    <property type="entry name" value="Aldolase_TIM"/>
</dbReference>
<evidence type="ECO:0000256" key="5">
    <source>
        <dbReference type="SAM" id="MobiDB-lite"/>
    </source>
</evidence>
<organism evidence="7 8">
    <name type="scientific">Candidatus Nephthysia bennettiae</name>
    <dbReference type="NCBI Taxonomy" id="3127016"/>
    <lineage>
        <taxon>Bacteria</taxon>
        <taxon>Bacillati</taxon>
        <taxon>Candidatus Dormiibacterota</taxon>
        <taxon>Candidatus Dormibacteria</taxon>
        <taxon>Candidatus Dormibacterales</taxon>
        <taxon>Candidatus Dormibacteraceae</taxon>
        <taxon>Candidatus Nephthysia</taxon>
    </lineage>
</organism>
<accession>A0A934K2Z7</accession>
<dbReference type="SUPFAM" id="SSF51011">
    <property type="entry name" value="Glycosyl hydrolase domain"/>
    <property type="match status" value="1"/>
</dbReference>
<dbReference type="Gene3D" id="2.60.120.260">
    <property type="entry name" value="Galactose-binding domain-like"/>
    <property type="match status" value="1"/>
</dbReference>
<dbReference type="GO" id="GO:0030246">
    <property type="term" value="F:carbohydrate binding"/>
    <property type="evidence" value="ECO:0007669"/>
    <property type="project" value="InterPro"/>
</dbReference>
<dbReference type="InterPro" id="IPR006311">
    <property type="entry name" value="TAT_signal"/>
</dbReference>
<dbReference type="EMBL" id="JAEKNR010000086">
    <property type="protein sequence ID" value="MBJ7597944.1"/>
    <property type="molecule type" value="Genomic_DNA"/>
</dbReference>
<gene>
    <name evidence="7" type="ORF">JF922_07635</name>
</gene>
<dbReference type="SUPFAM" id="SSF49785">
    <property type="entry name" value="Galactose-binding domain-like"/>
    <property type="match status" value="1"/>
</dbReference>
<feature type="compositionally biased region" description="Basic residues" evidence="5">
    <location>
        <begin position="52"/>
        <end position="62"/>
    </location>
</feature>
<evidence type="ECO:0000313" key="7">
    <source>
        <dbReference type="EMBL" id="MBJ7597944.1"/>
    </source>
</evidence>
<dbReference type="Gene3D" id="3.20.20.70">
    <property type="entry name" value="Aldolase class I"/>
    <property type="match status" value="1"/>
</dbReference>
<dbReference type="GO" id="GO:0004553">
    <property type="term" value="F:hydrolase activity, hydrolyzing O-glycosyl compounds"/>
    <property type="evidence" value="ECO:0007669"/>
    <property type="project" value="InterPro"/>
</dbReference>
<evidence type="ECO:0000313" key="8">
    <source>
        <dbReference type="Proteomes" id="UP000612893"/>
    </source>
</evidence>
<name>A0A934K2Z7_9BACT</name>
<dbReference type="RefSeq" id="WP_338200592.1">
    <property type="nucleotide sequence ID" value="NZ_JAEKNR010000086.1"/>
</dbReference>
<dbReference type="InterPro" id="IPR005084">
    <property type="entry name" value="CBM6"/>
</dbReference>
<keyword evidence="2" id="KW-0732">Signal</keyword>
<dbReference type="InterPro" id="IPR017853">
    <property type="entry name" value="GH"/>
</dbReference>
<evidence type="ECO:0000256" key="1">
    <source>
        <dbReference type="ARBA" id="ARBA00009743"/>
    </source>
</evidence>
<dbReference type="InterPro" id="IPR013780">
    <property type="entry name" value="Glyco_hydro_b"/>
</dbReference>
<feature type="domain" description="CBM6" evidence="6">
    <location>
        <begin position="495"/>
        <end position="628"/>
    </location>
</feature>
<dbReference type="Gene3D" id="2.60.40.1180">
    <property type="entry name" value="Golgi alpha-mannosidase II"/>
    <property type="match status" value="1"/>
</dbReference>
<evidence type="ECO:0000256" key="4">
    <source>
        <dbReference type="ARBA" id="ARBA00023295"/>
    </source>
</evidence>
<comment type="caution">
    <text evidence="7">The sequence shown here is derived from an EMBL/GenBank/DDBJ whole genome shotgun (WGS) entry which is preliminary data.</text>
</comment>
<proteinExistence type="inferred from homology"/>
<protein>
    <recommendedName>
        <fullName evidence="6">CBM6 domain-containing protein</fullName>
    </recommendedName>
</protein>
<dbReference type="PROSITE" id="PS51175">
    <property type="entry name" value="CBM6"/>
    <property type="match status" value="1"/>
</dbReference>